<dbReference type="Proteomes" id="UP001427805">
    <property type="component" value="Unassembled WGS sequence"/>
</dbReference>
<dbReference type="SFLD" id="SFLDS00029">
    <property type="entry name" value="Radical_SAM"/>
    <property type="match status" value="1"/>
</dbReference>
<dbReference type="PANTHER" id="PTHR43787:SF3">
    <property type="entry name" value="ARYLSULFATASE REGULATORY PROTEIN"/>
    <property type="match status" value="1"/>
</dbReference>
<reference evidence="8 9" key="1">
    <citation type="submission" date="2024-05" db="EMBL/GenBank/DDBJ databases">
        <title>Sphingomonas sp. HF-S3 16S ribosomal RNA gene Genome sequencing and assembly.</title>
        <authorList>
            <person name="Lee H."/>
        </authorList>
    </citation>
    <scope>NUCLEOTIDE SEQUENCE [LARGE SCALE GENOMIC DNA]</scope>
    <source>
        <strain evidence="8 9">HF-S3</strain>
    </source>
</reference>
<evidence type="ECO:0000259" key="7">
    <source>
        <dbReference type="Pfam" id="PF13186"/>
    </source>
</evidence>
<accession>A0ABV0B4T7</accession>
<dbReference type="Gene3D" id="1.25.40.10">
    <property type="entry name" value="Tetratricopeptide repeat domain"/>
    <property type="match status" value="1"/>
</dbReference>
<keyword evidence="5" id="KW-0408">Iron</keyword>
<protein>
    <submittedName>
        <fullName evidence="8">SPASM domain-containing protein</fullName>
    </submittedName>
</protein>
<comment type="caution">
    <text evidence="8">The sequence shown here is derived from an EMBL/GenBank/DDBJ whole genome shotgun (WGS) entry which is preliminary data.</text>
</comment>
<evidence type="ECO:0000256" key="3">
    <source>
        <dbReference type="ARBA" id="ARBA00022691"/>
    </source>
</evidence>
<comment type="cofactor">
    <cofactor evidence="1">
        <name>[4Fe-4S] cluster</name>
        <dbReference type="ChEBI" id="CHEBI:49883"/>
    </cofactor>
</comment>
<evidence type="ECO:0000313" key="8">
    <source>
        <dbReference type="EMBL" id="MEN3746604.1"/>
    </source>
</evidence>
<evidence type="ECO:0000256" key="6">
    <source>
        <dbReference type="ARBA" id="ARBA00023014"/>
    </source>
</evidence>
<keyword evidence="9" id="KW-1185">Reference proteome</keyword>
<dbReference type="CDD" id="cd21109">
    <property type="entry name" value="SPASM"/>
    <property type="match status" value="1"/>
</dbReference>
<feature type="domain" description="4Fe4S-binding SPASM" evidence="7">
    <location>
        <begin position="406"/>
        <end position="473"/>
    </location>
</feature>
<gene>
    <name evidence="8" type="ORF">TPR58_05450</name>
</gene>
<dbReference type="Pfam" id="PF13186">
    <property type="entry name" value="SPASM"/>
    <property type="match status" value="1"/>
</dbReference>
<dbReference type="InterPro" id="IPR023885">
    <property type="entry name" value="4Fe4S-binding_SPASM_dom"/>
</dbReference>
<name>A0ABV0B4T7_9SPHN</name>
<evidence type="ECO:0000313" key="9">
    <source>
        <dbReference type="Proteomes" id="UP001427805"/>
    </source>
</evidence>
<proteinExistence type="predicted"/>
<keyword evidence="4" id="KW-0479">Metal-binding</keyword>
<dbReference type="InterPro" id="IPR007197">
    <property type="entry name" value="rSAM"/>
</dbReference>
<keyword evidence="2" id="KW-0004">4Fe-4S</keyword>
<organism evidence="8 9">
    <name type="scientific">Sphingomonas rustica</name>
    <dbReference type="NCBI Taxonomy" id="3103142"/>
    <lineage>
        <taxon>Bacteria</taxon>
        <taxon>Pseudomonadati</taxon>
        <taxon>Pseudomonadota</taxon>
        <taxon>Alphaproteobacteria</taxon>
        <taxon>Sphingomonadales</taxon>
        <taxon>Sphingomonadaceae</taxon>
        <taxon>Sphingomonas</taxon>
    </lineage>
</organism>
<dbReference type="CDD" id="cd01335">
    <property type="entry name" value="Radical_SAM"/>
    <property type="match status" value="1"/>
</dbReference>
<dbReference type="Gene3D" id="3.20.20.70">
    <property type="entry name" value="Aldolase class I"/>
    <property type="match status" value="1"/>
</dbReference>
<evidence type="ECO:0000256" key="2">
    <source>
        <dbReference type="ARBA" id="ARBA00022485"/>
    </source>
</evidence>
<evidence type="ECO:0000256" key="5">
    <source>
        <dbReference type="ARBA" id="ARBA00023004"/>
    </source>
</evidence>
<dbReference type="PANTHER" id="PTHR43787">
    <property type="entry name" value="FEMO COFACTOR BIOSYNTHESIS PROTEIN NIFB-RELATED"/>
    <property type="match status" value="1"/>
</dbReference>
<dbReference type="InterPro" id="IPR011990">
    <property type="entry name" value="TPR-like_helical_dom_sf"/>
</dbReference>
<sequence>MAFDSQYCLHVIASTWPRGGEYEMQGDRSSRLTPLLTPAARPVASLASKRGHRLRAREQHGAALFWFKLADRISPGQANVTGHIGASLMELGHYDAARPWLRASCDGVAARGRELLCTAHCLVRLGKADLAADVFSRACDLSPDDAQVLSEAAGFFRTVNQREKARMLLEQAMVLRPDDPEIARMALAVSPRNRTHVDRLHFVTIGTTGLCNASCVHCPTGKAETAHVPRIPMAMPLFRRIIDGLRDSRLPIVEGVIFGLFGDGLVDPYVVERAKYVRANLPAIPLVINTNGAAYDRKKHAELIDLVTTINLHCESLKPDVYDQLMAPLRMERTQTKLDMIMQNFAGRAQVTIPVSRANRHDMAALQTHFLERGAVSVVFTPLSSRCARDQSAFDRLAFDPKPIRCSTDLFDNLTIDCDGTVVACCNDFSREVPIGNANEQSMDSLLQDERRLKMVEAFQQDRHTDYSTCVRCRADVTIPAYA</sequence>
<dbReference type="EMBL" id="JBDIZK010000002">
    <property type="protein sequence ID" value="MEN3746604.1"/>
    <property type="molecule type" value="Genomic_DNA"/>
</dbReference>
<dbReference type="SUPFAM" id="SSF48452">
    <property type="entry name" value="TPR-like"/>
    <property type="match status" value="1"/>
</dbReference>
<evidence type="ECO:0000256" key="4">
    <source>
        <dbReference type="ARBA" id="ARBA00022723"/>
    </source>
</evidence>
<dbReference type="RefSeq" id="WP_346245602.1">
    <property type="nucleotide sequence ID" value="NZ_JBDIZK010000002.1"/>
</dbReference>
<dbReference type="InterPro" id="IPR013785">
    <property type="entry name" value="Aldolase_TIM"/>
</dbReference>
<keyword evidence="6" id="KW-0411">Iron-sulfur</keyword>
<dbReference type="InterPro" id="IPR058240">
    <property type="entry name" value="rSAM_sf"/>
</dbReference>
<evidence type="ECO:0000256" key="1">
    <source>
        <dbReference type="ARBA" id="ARBA00001966"/>
    </source>
</evidence>
<dbReference type="SUPFAM" id="SSF102114">
    <property type="entry name" value="Radical SAM enzymes"/>
    <property type="match status" value="1"/>
</dbReference>
<keyword evidence="3" id="KW-0949">S-adenosyl-L-methionine</keyword>